<evidence type="ECO:0000313" key="4">
    <source>
        <dbReference type="Proteomes" id="UP000238916"/>
    </source>
</evidence>
<accession>A0A2U3K4B6</accession>
<keyword evidence="2" id="KW-1133">Transmembrane helix</keyword>
<proteinExistence type="predicted"/>
<gene>
    <name evidence="3" type="ORF">SBF1_1330012</name>
</gene>
<protein>
    <recommendedName>
        <fullName evidence="5">YtkA-like domain-containing protein</fullName>
    </recommendedName>
</protein>
<evidence type="ECO:0008006" key="5">
    <source>
        <dbReference type="Google" id="ProtNLM"/>
    </source>
</evidence>
<name>A0A2U3K4B6_9FIRM</name>
<dbReference type="EMBL" id="OMOF01000039">
    <property type="protein sequence ID" value="SPF34468.1"/>
    <property type="molecule type" value="Genomic_DNA"/>
</dbReference>
<keyword evidence="2" id="KW-0472">Membrane</keyword>
<feature type="region of interest" description="Disordered" evidence="1">
    <location>
        <begin position="169"/>
        <end position="194"/>
    </location>
</feature>
<evidence type="ECO:0000313" key="3">
    <source>
        <dbReference type="EMBL" id="SPF34468.1"/>
    </source>
</evidence>
<evidence type="ECO:0000256" key="1">
    <source>
        <dbReference type="SAM" id="MobiDB-lite"/>
    </source>
</evidence>
<dbReference type="AlphaFoldDB" id="A0A2U3K4B6"/>
<feature type="transmembrane region" description="Helical" evidence="2">
    <location>
        <begin position="20"/>
        <end position="45"/>
    </location>
</feature>
<dbReference type="Proteomes" id="UP000238916">
    <property type="component" value="Unassembled WGS sequence"/>
</dbReference>
<feature type="transmembrane region" description="Helical" evidence="2">
    <location>
        <begin position="86"/>
        <end position="106"/>
    </location>
</feature>
<sequence length="270" mass="28799">MMNGWGNMMGRWGTRYGGYGMIGRMGIFMPLIFGIGIILLGIFLFRHSTSRVHTGTMGKQSGKLSLNIFRGVCTMNNNLRKPMKKILLSLSLLLLTLVFATNTMAASGGLEQDSGPYHIIMQTNPENLMVNQAGTMTMIIKNKATGQPVTGAQVMMMPSTMVSNASNSASMAGMDMSSGRDKQGGSPMQEQSSMGSMAMDPGTYMMQGMTFNQPGQWNQAITITSPLGASTVNFPIAVSKSGPNFVLIGSAAGVVMLTGILAAILKKKKN</sequence>
<evidence type="ECO:0000256" key="2">
    <source>
        <dbReference type="SAM" id="Phobius"/>
    </source>
</evidence>
<keyword evidence="2" id="KW-0812">Transmembrane</keyword>
<organism evidence="3 4">
    <name type="scientific">Candidatus Desulfosporosinus infrequens</name>
    <dbReference type="NCBI Taxonomy" id="2043169"/>
    <lineage>
        <taxon>Bacteria</taxon>
        <taxon>Bacillati</taxon>
        <taxon>Bacillota</taxon>
        <taxon>Clostridia</taxon>
        <taxon>Eubacteriales</taxon>
        <taxon>Desulfitobacteriaceae</taxon>
        <taxon>Desulfosporosinus</taxon>
    </lineage>
</organism>
<reference evidence="4" key="1">
    <citation type="submission" date="2018-02" db="EMBL/GenBank/DDBJ databases">
        <authorList>
            <person name="Hausmann B."/>
        </authorList>
    </citation>
    <scope>NUCLEOTIDE SEQUENCE [LARGE SCALE GENOMIC DNA]</scope>
    <source>
        <strain evidence="4">Peat soil MAG SbF1</strain>
    </source>
</reference>
<feature type="transmembrane region" description="Helical" evidence="2">
    <location>
        <begin position="245"/>
        <end position="265"/>
    </location>
</feature>